<proteinExistence type="predicted"/>
<dbReference type="SUPFAM" id="SSF52091">
    <property type="entry name" value="SpoIIaa-like"/>
    <property type="match status" value="1"/>
</dbReference>
<comment type="caution">
    <text evidence="2">The sequence shown here is derived from an EMBL/GenBank/DDBJ whole genome shotgun (WGS) entry which is preliminary data.</text>
</comment>
<organism evidence="2 3">
    <name type="scientific">Nocardia aurantiaca</name>
    <dbReference type="NCBI Taxonomy" id="2675850"/>
    <lineage>
        <taxon>Bacteria</taxon>
        <taxon>Bacillati</taxon>
        <taxon>Actinomycetota</taxon>
        <taxon>Actinomycetes</taxon>
        <taxon>Mycobacteriales</taxon>
        <taxon>Nocardiaceae</taxon>
        <taxon>Nocardia</taxon>
    </lineage>
</organism>
<reference evidence="2 3" key="1">
    <citation type="submission" date="2019-11" db="EMBL/GenBank/DDBJ databases">
        <title>Nocardia sp. nov. CT2-14 isolated from soil.</title>
        <authorList>
            <person name="Kanchanasin P."/>
            <person name="Tanasupawat S."/>
            <person name="Yuki M."/>
            <person name="Kudo T."/>
        </authorList>
    </citation>
    <scope>NUCLEOTIDE SEQUENCE [LARGE SCALE GENOMIC DNA]</scope>
    <source>
        <strain evidence="2 3">CT2-14</strain>
    </source>
</reference>
<dbReference type="CDD" id="cd07043">
    <property type="entry name" value="STAS_anti-anti-sigma_factors"/>
    <property type="match status" value="1"/>
</dbReference>
<name>A0A6I3KY28_9NOCA</name>
<protein>
    <submittedName>
        <fullName evidence="2">STAS domain-containing protein</fullName>
    </submittedName>
</protein>
<dbReference type="Gene3D" id="3.30.750.24">
    <property type="entry name" value="STAS domain"/>
    <property type="match status" value="1"/>
</dbReference>
<dbReference type="Pfam" id="PF13466">
    <property type="entry name" value="STAS_2"/>
    <property type="match status" value="1"/>
</dbReference>
<dbReference type="Proteomes" id="UP000432464">
    <property type="component" value="Unassembled WGS sequence"/>
</dbReference>
<sequence>MPSYPDTARGNGGVATVAVRWQTEERLRLQPIPVPHAFSQFGRSFTRPRPQTLCVEAESDAPLWEVCVMSTVSLVRSHIAHEVAARRSRFTRDTNGRSTAGTGSIDCLVIAVTGELDINGLPAFRTTLSTAVDAGPPAVVVDLRYARFLSLGNAVVLLDAVQRAARRGVGVFVPTAPRPIERVLDLTGVRALVDREPDVLSS</sequence>
<evidence type="ECO:0000313" key="3">
    <source>
        <dbReference type="Proteomes" id="UP000432464"/>
    </source>
</evidence>
<dbReference type="InterPro" id="IPR036513">
    <property type="entry name" value="STAS_dom_sf"/>
</dbReference>
<keyword evidence="3" id="KW-1185">Reference proteome</keyword>
<dbReference type="PROSITE" id="PS50801">
    <property type="entry name" value="STAS"/>
    <property type="match status" value="1"/>
</dbReference>
<accession>A0A6I3KY28</accession>
<dbReference type="AlphaFoldDB" id="A0A6I3KY28"/>
<feature type="domain" description="STAS" evidence="1">
    <location>
        <begin position="108"/>
        <end position="202"/>
    </location>
</feature>
<evidence type="ECO:0000259" key="1">
    <source>
        <dbReference type="PROSITE" id="PS50801"/>
    </source>
</evidence>
<dbReference type="InterPro" id="IPR002645">
    <property type="entry name" value="STAS_dom"/>
</dbReference>
<dbReference type="EMBL" id="WMBB01000011">
    <property type="protein sequence ID" value="MTE15733.1"/>
    <property type="molecule type" value="Genomic_DNA"/>
</dbReference>
<dbReference type="InterPro" id="IPR058548">
    <property type="entry name" value="MlaB-like_STAS"/>
</dbReference>
<evidence type="ECO:0000313" key="2">
    <source>
        <dbReference type="EMBL" id="MTE15733.1"/>
    </source>
</evidence>
<gene>
    <name evidence="2" type="ORF">GLP40_23550</name>
</gene>